<feature type="binding site" evidence="4">
    <location>
        <position position="156"/>
    </location>
    <ligand>
        <name>Mg(2+)</name>
        <dbReference type="ChEBI" id="CHEBI:18420"/>
    </ligand>
</feature>
<feature type="binding site" evidence="4">
    <location>
        <position position="179"/>
    </location>
    <ligand>
        <name>Mg(2+)</name>
        <dbReference type="ChEBI" id="CHEBI:18420"/>
    </ligand>
</feature>
<feature type="active site" description="Proton donor" evidence="4">
    <location>
        <position position="98"/>
    </location>
</feature>
<keyword evidence="2 4" id="KW-0460">Magnesium</keyword>
<comment type="pathway">
    <text evidence="4">Quinol/quinone metabolism; 1,4-dihydroxy-2-naphthoate biosynthesis; 1,4-dihydroxy-2-naphthoate from chorismate: step 4/7.</text>
</comment>
<dbReference type="PANTHER" id="PTHR48073:SF2">
    <property type="entry name" value="O-SUCCINYLBENZOATE SYNTHASE"/>
    <property type="match status" value="1"/>
</dbReference>
<evidence type="ECO:0000313" key="6">
    <source>
        <dbReference type="EMBL" id="SKB05735.1"/>
    </source>
</evidence>
<dbReference type="NCBIfam" id="NF002782">
    <property type="entry name" value="PRK02901.1"/>
    <property type="match status" value="1"/>
</dbReference>
<accession>A0A1T4YWV7</accession>
<dbReference type="InterPro" id="IPR029065">
    <property type="entry name" value="Enolase_C-like"/>
</dbReference>
<reference evidence="7" key="1">
    <citation type="submission" date="2017-02" db="EMBL/GenBank/DDBJ databases">
        <authorList>
            <person name="Varghese N."/>
            <person name="Submissions S."/>
        </authorList>
    </citation>
    <scope>NUCLEOTIDE SEQUENCE [LARGE SCALE GENOMIC DNA]</scope>
    <source>
        <strain evidence="7">9H-4</strain>
    </source>
</reference>
<dbReference type="UniPathway" id="UPA00079"/>
<feature type="binding site" evidence="4">
    <location>
        <position position="128"/>
    </location>
    <ligand>
        <name>Mg(2+)</name>
        <dbReference type="ChEBI" id="CHEBI:18420"/>
    </ligand>
</feature>
<dbReference type="STRING" id="1736691.SAMN06295964_1059"/>
<dbReference type="CDD" id="cd03320">
    <property type="entry name" value="OSBS"/>
    <property type="match status" value="1"/>
</dbReference>
<evidence type="ECO:0000256" key="4">
    <source>
        <dbReference type="HAMAP-Rule" id="MF_00470"/>
    </source>
</evidence>
<gene>
    <name evidence="4" type="primary">menC</name>
    <name evidence="6" type="ORF">SAMN06295964_1059</name>
</gene>
<dbReference type="UniPathway" id="UPA01057">
    <property type="reaction ID" value="UER00165"/>
</dbReference>
<dbReference type="EMBL" id="LT796768">
    <property type="protein sequence ID" value="SKB05735.1"/>
    <property type="molecule type" value="Genomic_DNA"/>
</dbReference>
<keyword evidence="4" id="KW-0474">Menaquinone biosynthesis</keyword>
<dbReference type="Proteomes" id="UP000191040">
    <property type="component" value="Chromosome I"/>
</dbReference>
<keyword evidence="3 4" id="KW-0456">Lyase</keyword>
<sequence>MEFRTYSIPMRTRFRGLEHRQGMLAEGPAGWAEFSPFPEYDHVASLPWLQAAMEAACKPWPEPVRECVPINGIVPAVGDGATAARTAVESGCHTIKIKVAEAGETLENDIERIAAIRDALPGVLIRIDANGAWQVKDAIKAIKKLDHVARGLEYVEQPCATVEELAQVRRKVDVPIAADESIRRAADPFRVRDLDAADIAVLKVQPLGGVRACLRIAEQIGMPVSVSSAVETSIGLAASIALAAALPDLPYACGIGTAHLLTSDVVADSLEPVDGSLWPTRPVLDEEAYAKVAAPPEVDERWQARLAHVQETL</sequence>
<dbReference type="InterPro" id="IPR010196">
    <property type="entry name" value="OSB_synthase_MenC1"/>
</dbReference>
<evidence type="ECO:0000256" key="2">
    <source>
        <dbReference type="ARBA" id="ARBA00022842"/>
    </source>
</evidence>
<dbReference type="SFLD" id="SFLDG00180">
    <property type="entry name" value="muconate_cycloisomerase"/>
    <property type="match status" value="1"/>
</dbReference>
<dbReference type="PANTHER" id="PTHR48073">
    <property type="entry name" value="O-SUCCINYLBENZOATE SYNTHASE-RELATED"/>
    <property type="match status" value="1"/>
</dbReference>
<dbReference type="InterPro" id="IPR036849">
    <property type="entry name" value="Enolase-like_C_sf"/>
</dbReference>
<dbReference type="GO" id="GO:0009234">
    <property type="term" value="P:menaquinone biosynthetic process"/>
    <property type="evidence" value="ECO:0007669"/>
    <property type="project" value="UniProtKB-UniRule"/>
</dbReference>
<protein>
    <recommendedName>
        <fullName evidence="4">o-succinylbenzoate synthase</fullName>
        <shortName evidence="4">OSB synthase</shortName>
        <shortName evidence="4">OSBS</shortName>
        <ecNumber evidence="4">4.2.1.113</ecNumber>
    </recommendedName>
    <alternativeName>
        <fullName evidence="4">4-(2'-carboxyphenyl)-4-oxybutyric acid synthase</fullName>
    </alternativeName>
    <alternativeName>
        <fullName evidence="4">o-succinylbenzoic acid synthase</fullName>
    </alternativeName>
</protein>
<evidence type="ECO:0000256" key="3">
    <source>
        <dbReference type="ARBA" id="ARBA00023239"/>
    </source>
</evidence>
<dbReference type="SFLD" id="SFLDF00009">
    <property type="entry name" value="o-succinylbenzoate_synthase"/>
    <property type="match status" value="1"/>
</dbReference>
<organism evidence="6 7">
    <name type="scientific">Aeromicrobium choanae</name>
    <dbReference type="NCBI Taxonomy" id="1736691"/>
    <lineage>
        <taxon>Bacteria</taxon>
        <taxon>Bacillati</taxon>
        <taxon>Actinomycetota</taxon>
        <taxon>Actinomycetes</taxon>
        <taxon>Propionibacteriales</taxon>
        <taxon>Nocardioidaceae</taxon>
        <taxon>Aeromicrobium</taxon>
    </lineage>
</organism>
<name>A0A1T4YWV7_9ACTN</name>
<dbReference type="InterPro" id="IPR013342">
    <property type="entry name" value="Mandelate_racemase_C"/>
</dbReference>
<dbReference type="SUPFAM" id="SSF51604">
    <property type="entry name" value="Enolase C-terminal domain-like"/>
    <property type="match status" value="1"/>
</dbReference>
<dbReference type="AlphaFoldDB" id="A0A1T4YWV7"/>
<dbReference type="GO" id="GO:0000287">
    <property type="term" value="F:magnesium ion binding"/>
    <property type="evidence" value="ECO:0007669"/>
    <property type="project" value="UniProtKB-UniRule"/>
</dbReference>
<dbReference type="SFLD" id="SFLDS00001">
    <property type="entry name" value="Enolase"/>
    <property type="match status" value="1"/>
</dbReference>
<evidence type="ECO:0000313" key="7">
    <source>
        <dbReference type="Proteomes" id="UP000191040"/>
    </source>
</evidence>
<comment type="catalytic activity">
    <reaction evidence="4">
        <text>(1R,6R)-6-hydroxy-2-succinyl-cyclohexa-2,4-diene-1-carboxylate = 2-succinylbenzoate + H2O</text>
        <dbReference type="Rhea" id="RHEA:10196"/>
        <dbReference type="ChEBI" id="CHEBI:15377"/>
        <dbReference type="ChEBI" id="CHEBI:18325"/>
        <dbReference type="ChEBI" id="CHEBI:58689"/>
        <dbReference type="EC" id="4.2.1.113"/>
    </reaction>
</comment>
<dbReference type="Gene3D" id="3.20.20.120">
    <property type="entry name" value="Enolase-like C-terminal domain"/>
    <property type="match status" value="1"/>
</dbReference>
<feature type="domain" description="Mandelate racemase/muconate lactonizing enzyme C-terminal" evidence="5">
    <location>
        <begin position="77"/>
        <end position="175"/>
    </location>
</feature>
<dbReference type="RefSeq" id="WP_078699183.1">
    <property type="nucleotide sequence ID" value="NZ_LT796768.1"/>
</dbReference>
<dbReference type="EC" id="4.2.1.113" evidence="4"/>
<dbReference type="HAMAP" id="MF_00470">
    <property type="entry name" value="MenC_1"/>
    <property type="match status" value="1"/>
</dbReference>
<keyword evidence="7" id="KW-1185">Reference proteome</keyword>
<proteinExistence type="inferred from homology"/>
<comment type="function">
    <text evidence="4">Converts 2-succinyl-6-hydroxy-2,4-cyclohexadiene-1-carboxylate (SHCHC) to 2-succinylbenzoate (OSB).</text>
</comment>
<keyword evidence="1 4" id="KW-0479">Metal-binding</keyword>
<dbReference type="SMART" id="SM00922">
    <property type="entry name" value="MR_MLE"/>
    <property type="match status" value="1"/>
</dbReference>
<comment type="pathway">
    <text evidence="4">Quinol/quinone metabolism; menaquinone biosynthesis.</text>
</comment>
<dbReference type="Pfam" id="PF13378">
    <property type="entry name" value="MR_MLE_C"/>
    <property type="match status" value="1"/>
</dbReference>
<comment type="similarity">
    <text evidence="4">Belongs to the mandelate racemase/muconate lactonizing enzyme family. MenC type 1 subfamily.</text>
</comment>
<evidence type="ECO:0000259" key="5">
    <source>
        <dbReference type="SMART" id="SM00922"/>
    </source>
</evidence>
<feature type="active site" description="Proton acceptor" evidence="4">
    <location>
        <position position="203"/>
    </location>
</feature>
<dbReference type="GO" id="GO:0043748">
    <property type="term" value="F:O-succinylbenzoate synthase activity"/>
    <property type="evidence" value="ECO:0007669"/>
    <property type="project" value="UniProtKB-EC"/>
</dbReference>
<dbReference type="OrthoDB" id="3725747at2"/>
<dbReference type="Pfam" id="PF18374">
    <property type="entry name" value="Enolase_like_N"/>
    <property type="match status" value="1"/>
</dbReference>
<evidence type="ECO:0000256" key="1">
    <source>
        <dbReference type="ARBA" id="ARBA00022723"/>
    </source>
</evidence>
<comment type="cofactor">
    <cofactor evidence="4">
        <name>a divalent metal cation</name>
        <dbReference type="ChEBI" id="CHEBI:60240"/>
    </cofactor>
</comment>